<keyword evidence="7" id="KW-0732">Signal</keyword>
<evidence type="ECO:0000313" key="10">
    <source>
        <dbReference type="Proteomes" id="UP000283509"/>
    </source>
</evidence>
<dbReference type="Gene3D" id="3.40.720.10">
    <property type="entry name" value="Alkaline Phosphatase, subunit A"/>
    <property type="match status" value="1"/>
</dbReference>
<reference evidence="9 10" key="1">
    <citation type="submission" date="2018-04" db="EMBL/GenBank/DDBJ databases">
        <authorList>
            <person name="Zhang X."/>
            <person name="Yuan J."/>
            <person name="Li F."/>
            <person name="Xiang J."/>
        </authorList>
    </citation>
    <scope>NUCLEOTIDE SEQUENCE [LARGE SCALE GENOMIC DNA]</scope>
    <source>
        <tissue evidence="9">Muscle</tissue>
    </source>
</reference>
<dbReference type="Pfam" id="PF00884">
    <property type="entry name" value="Sulfatase"/>
    <property type="match status" value="1"/>
</dbReference>
<feature type="domain" description="Sulfatase N-terminal" evidence="8">
    <location>
        <begin position="35"/>
        <end position="154"/>
    </location>
</feature>
<reference evidence="9 10" key="2">
    <citation type="submission" date="2019-01" db="EMBL/GenBank/DDBJ databases">
        <title>The decoding of complex shrimp genome reveals the adaptation for benthos swimmer, frequently molting mechanism and breeding impact on genome.</title>
        <authorList>
            <person name="Sun Y."/>
            <person name="Gao Y."/>
            <person name="Yu Y."/>
        </authorList>
    </citation>
    <scope>NUCLEOTIDE SEQUENCE [LARGE SCALE GENOMIC DNA]</scope>
    <source>
        <tissue evidence="9">Muscle</tissue>
    </source>
</reference>
<keyword evidence="4" id="KW-0378">Hydrolase</keyword>
<evidence type="ECO:0000313" key="9">
    <source>
        <dbReference type="EMBL" id="ROT66186.1"/>
    </source>
</evidence>
<name>A0A3R7LW86_PENVA</name>
<accession>A0A3R7LW86</accession>
<evidence type="ECO:0000256" key="6">
    <source>
        <dbReference type="ARBA" id="ARBA00023180"/>
    </source>
</evidence>
<comment type="similarity">
    <text evidence="2">Belongs to the sulfatase family.</text>
</comment>
<dbReference type="PANTHER" id="PTHR10342:SF273">
    <property type="entry name" value="RE14504P"/>
    <property type="match status" value="1"/>
</dbReference>
<keyword evidence="10" id="KW-1185">Reference proteome</keyword>
<dbReference type="GO" id="GO:0046872">
    <property type="term" value="F:metal ion binding"/>
    <property type="evidence" value="ECO:0007669"/>
    <property type="project" value="UniProtKB-KW"/>
</dbReference>
<keyword evidence="5" id="KW-0106">Calcium</keyword>
<organism evidence="9 10">
    <name type="scientific">Penaeus vannamei</name>
    <name type="common">Whiteleg shrimp</name>
    <name type="synonym">Litopenaeus vannamei</name>
    <dbReference type="NCBI Taxonomy" id="6689"/>
    <lineage>
        <taxon>Eukaryota</taxon>
        <taxon>Metazoa</taxon>
        <taxon>Ecdysozoa</taxon>
        <taxon>Arthropoda</taxon>
        <taxon>Crustacea</taxon>
        <taxon>Multicrustacea</taxon>
        <taxon>Malacostraca</taxon>
        <taxon>Eumalacostraca</taxon>
        <taxon>Eucarida</taxon>
        <taxon>Decapoda</taxon>
        <taxon>Dendrobranchiata</taxon>
        <taxon>Penaeoidea</taxon>
        <taxon>Penaeidae</taxon>
        <taxon>Penaeus</taxon>
    </lineage>
</organism>
<comment type="caution">
    <text evidence="9">The sequence shown here is derived from an EMBL/GenBank/DDBJ whole genome shotgun (WGS) entry which is preliminary data.</text>
</comment>
<evidence type="ECO:0000256" key="5">
    <source>
        <dbReference type="ARBA" id="ARBA00022837"/>
    </source>
</evidence>
<dbReference type="InterPro" id="IPR047115">
    <property type="entry name" value="ARSB"/>
</dbReference>
<gene>
    <name evidence="9" type="ORF">C7M84_015804</name>
</gene>
<feature type="chain" id="PRO_5018570025" description="Sulfatase N-terminal domain-containing protein" evidence="7">
    <location>
        <begin position="39"/>
        <end position="170"/>
    </location>
</feature>
<dbReference type="PANTHER" id="PTHR10342">
    <property type="entry name" value="ARYLSULFATASE"/>
    <property type="match status" value="1"/>
</dbReference>
<dbReference type="SUPFAM" id="SSF53649">
    <property type="entry name" value="Alkaline phosphatase-like"/>
    <property type="match status" value="1"/>
</dbReference>
<proteinExistence type="inferred from homology"/>
<keyword evidence="3" id="KW-0479">Metal-binding</keyword>
<feature type="signal peptide" evidence="7">
    <location>
        <begin position="1"/>
        <end position="38"/>
    </location>
</feature>
<evidence type="ECO:0000256" key="3">
    <source>
        <dbReference type="ARBA" id="ARBA00022723"/>
    </source>
</evidence>
<dbReference type="Proteomes" id="UP000283509">
    <property type="component" value="Unassembled WGS sequence"/>
</dbReference>
<comment type="cofactor">
    <cofactor evidence="1">
        <name>Ca(2+)</name>
        <dbReference type="ChEBI" id="CHEBI:29108"/>
    </cofactor>
</comment>
<keyword evidence="6" id="KW-0325">Glycoprotein</keyword>
<dbReference type="InterPro" id="IPR000917">
    <property type="entry name" value="Sulfatase_N"/>
</dbReference>
<evidence type="ECO:0000256" key="4">
    <source>
        <dbReference type="ARBA" id="ARBA00022801"/>
    </source>
</evidence>
<evidence type="ECO:0000256" key="2">
    <source>
        <dbReference type="ARBA" id="ARBA00008779"/>
    </source>
</evidence>
<evidence type="ECO:0000259" key="8">
    <source>
        <dbReference type="Pfam" id="PF00884"/>
    </source>
</evidence>
<dbReference type="AlphaFoldDB" id="A0A3R7LW86"/>
<dbReference type="STRING" id="6689.A0A3R7LW86"/>
<evidence type="ECO:0000256" key="1">
    <source>
        <dbReference type="ARBA" id="ARBA00001913"/>
    </source>
</evidence>
<dbReference type="PROSITE" id="PS00149">
    <property type="entry name" value="SULFATASE_2"/>
    <property type="match status" value="1"/>
</dbReference>
<dbReference type="InterPro" id="IPR017850">
    <property type="entry name" value="Alkaline_phosphatase_core_sf"/>
</dbReference>
<evidence type="ECO:0000256" key="7">
    <source>
        <dbReference type="SAM" id="SignalP"/>
    </source>
</evidence>
<dbReference type="GO" id="GO:0008484">
    <property type="term" value="F:sulfuric ester hydrolase activity"/>
    <property type="evidence" value="ECO:0007669"/>
    <property type="project" value="InterPro"/>
</dbReference>
<dbReference type="InterPro" id="IPR024607">
    <property type="entry name" value="Sulfatase_CS"/>
</dbReference>
<dbReference type="OrthoDB" id="103349at2759"/>
<dbReference type="EMBL" id="QCYY01002982">
    <property type="protein sequence ID" value="ROT66186.1"/>
    <property type="molecule type" value="Genomic_DNA"/>
</dbReference>
<protein>
    <recommendedName>
        <fullName evidence="8">Sulfatase N-terminal domain-containing protein</fullName>
    </recommendedName>
</protein>
<sequence>MSFKGPARPWLPLCWRCCGCRRCLLLLLPPLILPPTSSSFWQMISGLPLGSHTPTGLAVHHTLLPERLSRLGYSTHMIGKWHLGFCDWAYTPLERGFDTFYGYYGGSEFHFNHTVTNGYDFRDQREPDFTANGTYATHLFGDRAVRIIEEHQPATSLALQNVHKPLEVRA</sequence>